<reference evidence="1 2" key="1">
    <citation type="submission" date="2019-08" db="EMBL/GenBank/DDBJ databases">
        <title>The genome of the soybean aphid Biotype 1, its phylome, world population structure and adaptation to the North American continent.</title>
        <authorList>
            <person name="Giordano R."/>
            <person name="Donthu R.K."/>
            <person name="Hernandez A.G."/>
            <person name="Wright C.L."/>
            <person name="Zimin A.V."/>
        </authorList>
    </citation>
    <scope>NUCLEOTIDE SEQUENCE [LARGE SCALE GENOMIC DNA]</scope>
    <source>
        <tissue evidence="1">Whole aphids</tissue>
    </source>
</reference>
<keyword evidence="2" id="KW-1185">Reference proteome</keyword>
<comment type="caution">
    <text evidence="1">The sequence shown here is derived from an EMBL/GenBank/DDBJ whole genome shotgun (WGS) entry which is preliminary data.</text>
</comment>
<name>A0A6G0TJ55_APHGL</name>
<dbReference type="AlphaFoldDB" id="A0A6G0TJ55"/>
<accession>A0A6G0TJ55</accession>
<dbReference type="OrthoDB" id="6612379at2759"/>
<gene>
    <name evidence="1" type="ORF">AGLY_009076</name>
</gene>
<evidence type="ECO:0000313" key="2">
    <source>
        <dbReference type="Proteomes" id="UP000475862"/>
    </source>
</evidence>
<dbReference type="Proteomes" id="UP000475862">
    <property type="component" value="Unassembled WGS sequence"/>
</dbReference>
<protein>
    <recommendedName>
        <fullName evidence="3">MULE transposase domain-containing protein</fullName>
    </recommendedName>
</protein>
<organism evidence="1 2">
    <name type="scientific">Aphis glycines</name>
    <name type="common">Soybean aphid</name>
    <dbReference type="NCBI Taxonomy" id="307491"/>
    <lineage>
        <taxon>Eukaryota</taxon>
        <taxon>Metazoa</taxon>
        <taxon>Ecdysozoa</taxon>
        <taxon>Arthropoda</taxon>
        <taxon>Hexapoda</taxon>
        <taxon>Insecta</taxon>
        <taxon>Pterygota</taxon>
        <taxon>Neoptera</taxon>
        <taxon>Paraneoptera</taxon>
        <taxon>Hemiptera</taxon>
        <taxon>Sternorrhyncha</taxon>
        <taxon>Aphidomorpha</taxon>
        <taxon>Aphidoidea</taxon>
        <taxon>Aphididae</taxon>
        <taxon>Aphidini</taxon>
        <taxon>Aphis</taxon>
        <taxon>Aphis</taxon>
    </lineage>
</organism>
<evidence type="ECO:0008006" key="3">
    <source>
        <dbReference type="Google" id="ProtNLM"/>
    </source>
</evidence>
<proteinExistence type="predicted"/>
<dbReference type="EMBL" id="VYZN01000034">
    <property type="protein sequence ID" value="KAE9533438.1"/>
    <property type="molecule type" value="Genomic_DNA"/>
</dbReference>
<evidence type="ECO:0000313" key="1">
    <source>
        <dbReference type="EMBL" id="KAE9533438.1"/>
    </source>
</evidence>
<sequence>MNNREIKTVEDSNLKALSSSNTIFVDGTLSACPMFFYQLFTIHFFKNKTTIVADFEESIHAGAKIIWPLIQIIGCRFHLTQSWWRKIQEIGLTNEYKNKTGECGIWLRKIFGLSFLNPEKVSDCFIENFMAYSPNDPKILTFCDYLTENYINESSRFPPNIIYYNNRNRLTAVADA</sequence>